<dbReference type="KEGG" id="pbap:Pla133_39430"/>
<dbReference type="GO" id="GO:0003735">
    <property type="term" value="F:structural constituent of ribosome"/>
    <property type="evidence" value="ECO:0007669"/>
    <property type="project" value="InterPro"/>
</dbReference>
<comment type="similarity">
    <text evidence="1 6">Belongs to the universal ribosomal protein uL23 family.</text>
</comment>
<dbReference type="FunFam" id="3.30.70.330:FF:000001">
    <property type="entry name" value="50S ribosomal protein L23"/>
    <property type="match status" value="1"/>
</dbReference>
<evidence type="ECO:0000256" key="3">
    <source>
        <dbReference type="ARBA" id="ARBA00022884"/>
    </source>
</evidence>
<dbReference type="SUPFAM" id="SSF54189">
    <property type="entry name" value="Ribosomal proteins S24e, L23 and L15e"/>
    <property type="match status" value="1"/>
</dbReference>
<dbReference type="GO" id="GO:0019843">
    <property type="term" value="F:rRNA binding"/>
    <property type="evidence" value="ECO:0007669"/>
    <property type="project" value="UniProtKB-UniRule"/>
</dbReference>
<keyword evidence="2 6" id="KW-0699">rRNA-binding</keyword>
<evidence type="ECO:0000256" key="6">
    <source>
        <dbReference type="HAMAP-Rule" id="MF_01369"/>
    </source>
</evidence>
<evidence type="ECO:0000256" key="4">
    <source>
        <dbReference type="ARBA" id="ARBA00022980"/>
    </source>
</evidence>
<dbReference type="InterPro" id="IPR012678">
    <property type="entry name" value="Ribosomal_uL23/eL15/eS24_sf"/>
</dbReference>
<dbReference type="EMBL" id="CP036287">
    <property type="protein sequence ID" value="QDU68837.1"/>
    <property type="molecule type" value="Genomic_DNA"/>
</dbReference>
<keyword evidence="4 6" id="KW-0689">Ribosomal protein</keyword>
<evidence type="ECO:0000313" key="8">
    <source>
        <dbReference type="Proteomes" id="UP000316921"/>
    </source>
</evidence>
<sequence>MTALDRHYRVLRKPVVTEKSSGDMAERNAYHFRVPVDANKVEIRQAVEALFEVKVESVNTLHVRGKTRRRGYVAGKKPDWKKAMVKLADGQSIDVI</sequence>
<evidence type="ECO:0000256" key="5">
    <source>
        <dbReference type="ARBA" id="ARBA00023274"/>
    </source>
</evidence>
<dbReference type="InterPro" id="IPR013025">
    <property type="entry name" value="Ribosomal_uL23-like"/>
</dbReference>
<dbReference type="NCBIfam" id="NF004366">
    <property type="entry name" value="PRK05738.3-2"/>
    <property type="match status" value="1"/>
</dbReference>
<keyword evidence="5 6" id="KW-0687">Ribonucleoprotein</keyword>
<dbReference type="HAMAP" id="MF_01369_B">
    <property type="entry name" value="Ribosomal_uL23_B"/>
    <property type="match status" value="1"/>
</dbReference>
<keyword evidence="3 6" id="KW-0694">RNA-binding</keyword>
<evidence type="ECO:0000256" key="2">
    <source>
        <dbReference type="ARBA" id="ARBA00022730"/>
    </source>
</evidence>
<accession>A0A518BPD6</accession>
<proteinExistence type="inferred from homology"/>
<dbReference type="NCBIfam" id="NF004363">
    <property type="entry name" value="PRK05738.2-4"/>
    <property type="match status" value="1"/>
</dbReference>
<dbReference type="RefSeq" id="WP_145068188.1">
    <property type="nucleotide sequence ID" value="NZ_CP036287.1"/>
</dbReference>
<name>A0A518BPD6_9BACT</name>
<dbReference type="AlphaFoldDB" id="A0A518BPD6"/>
<dbReference type="Proteomes" id="UP000316921">
    <property type="component" value="Chromosome"/>
</dbReference>
<dbReference type="InterPro" id="IPR012677">
    <property type="entry name" value="Nucleotide-bd_a/b_plait_sf"/>
</dbReference>
<comment type="function">
    <text evidence="6">One of the early assembly proteins it binds 23S rRNA. One of the proteins that surrounds the polypeptide exit tunnel on the outside of the ribosome. Forms the main docking site for trigger factor binding to the ribosome.</text>
</comment>
<dbReference type="Gene3D" id="3.30.70.330">
    <property type="match status" value="1"/>
</dbReference>
<evidence type="ECO:0000313" key="7">
    <source>
        <dbReference type="EMBL" id="QDU68837.1"/>
    </source>
</evidence>
<reference evidence="7 8" key="1">
    <citation type="submission" date="2019-02" db="EMBL/GenBank/DDBJ databases">
        <title>Deep-cultivation of Planctomycetes and their phenomic and genomic characterization uncovers novel biology.</title>
        <authorList>
            <person name="Wiegand S."/>
            <person name="Jogler M."/>
            <person name="Boedeker C."/>
            <person name="Pinto D."/>
            <person name="Vollmers J."/>
            <person name="Rivas-Marin E."/>
            <person name="Kohn T."/>
            <person name="Peeters S.H."/>
            <person name="Heuer A."/>
            <person name="Rast P."/>
            <person name="Oberbeckmann S."/>
            <person name="Bunk B."/>
            <person name="Jeske O."/>
            <person name="Meyerdierks A."/>
            <person name="Storesund J.E."/>
            <person name="Kallscheuer N."/>
            <person name="Luecker S."/>
            <person name="Lage O.M."/>
            <person name="Pohl T."/>
            <person name="Merkel B.J."/>
            <person name="Hornburger P."/>
            <person name="Mueller R.-W."/>
            <person name="Bruemmer F."/>
            <person name="Labrenz M."/>
            <person name="Spormann A.M."/>
            <person name="Op den Camp H."/>
            <person name="Overmann J."/>
            <person name="Amann R."/>
            <person name="Jetten M.S.M."/>
            <person name="Mascher T."/>
            <person name="Medema M.H."/>
            <person name="Devos D.P."/>
            <person name="Kaster A.-K."/>
            <person name="Ovreas L."/>
            <person name="Rohde M."/>
            <person name="Galperin M.Y."/>
            <person name="Jogler C."/>
        </authorList>
    </citation>
    <scope>NUCLEOTIDE SEQUENCE [LARGE SCALE GENOMIC DNA]</scope>
    <source>
        <strain evidence="7 8">Pla133</strain>
    </source>
</reference>
<organism evidence="7 8">
    <name type="scientific">Engelhardtia mirabilis</name>
    <dbReference type="NCBI Taxonomy" id="2528011"/>
    <lineage>
        <taxon>Bacteria</taxon>
        <taxon>Pseudomonadati</taxon>
        <taxon>Planctomycetota</taxon>
        <taxon>Planctomycetia</taxon>
        <taxon>Planctomycetia incertae sedis</taxon>
        <taxon>Engelhardtia</taxon>
    </lineage>
</organism>
<dbReference type="GO" id="GO:1990904">
    <property type="term" value="C:ribonucleoprotein complex"/>
    <property type="evidence" value="ECO:0007669"/>
    <property type="project" value="UniProtKB-KW"/>
</dbReference>
<dbReference type="PANTHER" id="PTHR11620">
    <property type="entry name" value="60S RIBOSOMAL PROTEIN L23A"/>
    <property type="match status" value="1"/>
</dbReference>
<dbReference type="GO" id="GO:0006412">
    <property type="term" value="P:translation"/>
    <property type="evidence" value="ECO:0007669"/>
    <property type="project" value="UniProtKB-UniRule"/>
</dbReference>
<dbReference type="NCBIfam" id="NF004359">
    <property type="entry name" value="PRK05738.1-3"/>
    <property type="match status" value="1"/>
</dbReference>
<evidence type="ECO:0000256" key="1">
    <source>
        <dbReference type="ARBA" id="ARBA00006700"/>
    </source>
</evidence>
<dbReference type="Pfam" id="PF00276">
    <property type="entry name" value="Ribosomal_L23"/>
    <property type="match status" value="1"/>
</dbReference>
<dbReference type="GO" id="GO:0005840">
    <property type="term" value="C:ribosome"/>
    <property type="evidence" value="ECO:0007669"/>
    <property type="project" value="UniProtKB-KW"/>
</dbReference>
<comment type="subunit">
    <text evidence="6">Part of the 50S ribosomal subunit. Contacts protein L29, and trigger factor when it is bound to the ribosome.</text>
</comment>
<protein>
    <recommendedName>
        <fullName evidence="6">Large ribosomal subunit protein uL23</fullName>
    </recommendedName>
</protein>
<keyword evidence="8" id="KW-1185">Reference proteome</keyword>
<gene>
    <name evidence="6 7" type="primary">rplW</name>
    <name evidence="7" type="ORF">Pla133_39430</name>
</gene>